<evidence type="ECO:0000259" key="3">
    <source>
        <dbReference type="Pfam" id="PF13458"/>
    </source>
</evidence>
<dbReference type="eggNOG" id="COG0683">
    <property type="taxonomic scope" value="Bacteria"/>
</dbReference>
<dbReference type="AlphaFoldDB" id="A0A024Q7Q9"/>
<dbReference type="PANTHER" id="PTHR30483:SF6">
    <property type="entry name" value="PERIPLASMIC BINDING PROTEIN OF ABC TRANSPORTER FOR NATURAL AMINO ACIDS"/>
    <property type="match status" value="1"/>
</dbReference>
<protein>
    <submittedName>
        <fullName evidence="4">Leucine-, isoleucine-, valine-, threonine-, and alanine-binding protein</fullName>
    </submittedName>
</protein>
<dbReference type="CDD" id="cd06336">
    <property type="entry name" value="PBP1_ABC_ligand_binding-like"/>
    <property type="match status" value="1"/>
</dbReference>
<evidence type="ECO:0000256" key="2">
    <source>
        <dbReference type="ARBA" id="ARBA00022729"/>
    </source>
</evidence>
<reference evidence="5" key="2">
    <citation type="submission" date="2014-05" db="EMBL/GenBank/DDBJ databases">
        <title>Draft genome sequence of Virgibacillus massiliensis Vm-5.</title>
        <authorList>
            <person name="Khelaifia S."/>
            <person name="Croce O."/>
            <person name="Lagier J.C."/>
            <person name="Raoult D."/>
        </authorList>
    </citation>
    <scope>NUCLEOTIDE SEQUENCE [LARGE SCALE GENOMIC DNA]</scope>
    <source>
        <strain evidence="5">Vm-5</strain>
    </source>
</reference>
<dbReference type="InterPro" id="IPR028081">
    <property type="entry name" value="Leu-bd"/>
</dbReference>
<reference evidence="4 5" key="1">
    <citation type="submission" date="2014-03" db="EMBL/GenBank/DDBJ databases">
        <authorList>
            <person name="Urmite Genomes U."/>
        </authorList>
    </citation>
    <scope>NUCLEOTIDE SEQUENCE [LARGE SCALE GENOMIC DNA]</scope>
    <source>
        <strain evidence="4 5">Vm-5</strain>
    </source>
</reference>
<dbReference type="Proteomes" id="UP000028875">
    <property type="component" value="Unassembled WGS sequence"/>
</dbReference>
<accession>A0A024Q7Q9</accession>
<dbReference type="STRING" id="1462526.BN990_00764"/>
<sequence length="395" mass="43118" precursor="true">MKGKIIRMLLVGFIIVFLSACIDSAGKTSNDKEEATGGENVVNIGYSGPLSGAAAYYGENTLNGLEMAVEEINEQGFEVDGKTYKLNLIAYDDKYLPNETAANARRLVQEDDTPVVFTPHSGGIAALQVFNEQENFLIGAYSSEPAITEAGNELTVRIPPSYDGYLEPFTNYAMENFGNKLAALPPVTQYGKDWAEAIKPYWEKAGGEVVHESAIDFSKDTDFFTFLTNALESNPDVLFIGGPSEPTAKVAQQARDLGFEGGFIVMDQAKLDEMKNVTGSYEPLEGSIGTIPLINANYPGTEEFVKKYQEKYNKDPGSEAGFHYLSMYIFVEAMKAAGNVEDATVIREHIQDGLESLPEEKKVYEIEKIDENGGFEINTQYGAVEGGKVVPVSGD</sequence>
<dbReference type="InterPro" id="IPR051010">
    <property type="entry name" value="BCAA_transport"/>
</dbReference>
<evidence type="ECO:0000256" key="1">
    <source>
        <dbReference type="ARBA" id="ARBA00010062"/>
    </source>
</evidence>
<keyword evidence="2" id="KW-0732">Signal</keyword>
<dbReference type="PROSITE" id="PS51257">
    <property type="entry name" value="PROKAR_LIPOPROTEIN"/>
    <property type="match status" value="1"/>
</dbReference>
<dbReference type="SUPFAM" id="SSF53822">
    <property type="entry name" value="Periplasmic binding protein-like I"/>
    <property type="match status" value="1"/>
</dbReference>
<dbReference type="Gene3D" id="3.40.50.2300">
    <property type="match status" value="2"/>
</dbReference>
<dbReference type="OrthoDB" id="9783240at2"/>
<dbReference type="RefSeq" id="WP_021289618.1">
    <property type="nucleotide sequence ID" value="NZ_BNER01000001.1"/>
</dbReference>
<organism evidence="4 5">
    <name type="scientific">Virgibacillus massiliensis</name>
    <dbReference type="NCBI Taxonomy" id="1462526"/>
    <lineage>
        <taxon>Bacteria</taxon>
        <taxon>Bacillati</taxon>
        <taxon>Bacillota</taxon>
        <taxon>Bacilli</taxon>
        <taxon>Bacillales</taxon>
        <taxon>Bacillaceae</taxon>
        <taxon>Virgibacillus</taxon>
    </lineage>
</organism>
<comment type="caution">
    <text evidence="4">The sequence shown here is derived from an EMBL/GenBank/DDBJ whole genome shotgun (WGS) entry which is preliminary data.</text>
</comment>
<dbReference type="PANTHER" id="PTHR30483">
    <property type="entry name" value="LEUCINE-SPECIFIC-BINDING PROTEIN"/>
    <property type="match status" value="1"/>
</dbReference>
<proteinExistence type="inferred from homology"/>
<evidence type="ECO:0000313" key="5">
    <source>
        <dbReference type="Proteomes" id="UP000028875"/>
    </source>
</evidence>
<dbReference type="InterPro" id="IPR028082">
    <property type="entry name" value="Peripla_BP_I"/>
</dbReference>
<evidence type="ECO:0000313" key="4">
    <source>
        <dbReference type="EMBL" id="CDQ38494.1"/>
    </source>
</evidence>
<dbReference type="EMBL" id="CCDP010000001">
    <property type="protein sequence ID" value="CDQ38494.1"/>
    <property type="molecule type" value="Genomic_DNA"/>
</dbReference>
<dbReference type="Pfam" id="PF13458">
    <property type="entry name" value="Peripla_BP_6"/>
    <property type="match status" value="1"/>
</dbReference>
<name>A0A024Q7Q9_9BACI</name>
<keyword evidence="5" id="KW-1185">Reference proteome</keyword>
<feature type="domain" description="Leucine-binding protein" evidence="3">
    <location>
        <begin position="42"/>
        <end position="349"/>
    </location>
</feature>
<gene>
    <name evidence="4" type="primary">braC</name>
    <name evidence="4" type="ORF">BN990_00764</name>
</gene>
<comment type="similarity">
    <text evidence="1">Belongs to the leucine-binding protein family.</text>
</comment>